<dbReference type="InterPro" id="IPR001920">
    <property type="entry name" value="Asp/Glu_race"/>
</dbReference>
<evidence type="ECO:0000313" key="4">
    <source>
        <dbReference type="Proteomes" id="UP000195043"/>
    </source>
</evidence>
<comment type="similarity">
    <text evidence="1">Belongs to the aspartate/glutamate racemases family.</text>
</comment>
<dbReference type="AlphaFoldDB" id="A0A242A2B9"/>
<dbReference type="OrthoDB" id="9803739at2"/>
<name>A0A242A2B9_9ENTE</name>
<dbReference type="InterPro" id="IPR015942">
    <property type="entry name" value="Asp/Glu/hydantoin_racemase"/>
</dbReference>
<dbReference type="SUPFAM" id="SSF53681">
    <property type="entry name" value="Aspartate/glutamate racemase"/>
    <property type="match status" value="2"/>
</dbReference>
<dbReference type="Gene3D" id="3.40.50.1860">
    <property type="match status" value="2"/>
</dbReference>
<dbReference type="GO" id="GO:0047661">
    <property type="term" value="F:amino-acid racemase activity"/>
    <property type="evidence" value="ECO:0007669"/>
    <property type="project" value="InterPro"/>
</dbReference>
<keyword evidence="2" id="KW-0413">Isomerase</keyword>
<dbReference type="NCBIfam" id="TIGR00035">
    <property type="entry name" value="asp_race"/>
    <property type="match status" value="1"/>
</dbReference>
<evidence type="ECO:0000256" key="1">
    <source>
        <dbReference type="ARBA" id="ARBA00007847"/>
    </source>
</evidence>
<dbReference type="Proteomes" id="UP000195043">
    <property type="component" value="Unassembled WGS sequence"/>
</dbReference>
<dbReference type="PANTHER" id="PTHR21198:SF7">
    <property type="entry name" value="ASPARTATE-GLUTAMATE RACEMASE FAMILY"/>
    <property type="match status" value="1"/>
</dbReference>
<evidence type="ECO:0000313" key="3">
    <source>
        <dbReference type="EMBL" id="OTN75174.1"/>
    </source>
</evidence>
<dbReference type="PROSITE" id="PS00924">
    <property type="entry name" value="ASP_GLU_RACEMASE_2"/>
    <property type="match status" value="1"/>
</dbReference>
<dbReference type="PANTHER" id="PTHR21198">
    <property type="entry name" value="GLUTAMATE RACEMASE"/>
    <property type="match status" value="1"/>
</dbReference>
<proteinExistence type="inferred from homology"/>
<dbReference type="InterPro" id="IPR004380">
    <property type="entry name" value="Asp_race"/>
</dbReference>
<protein>
    <recommendedName>
        <fullName evidence="5">Aspartate racemase</fullName>
    </recommendedName>
</protein>
<sequence>MKTIGLLGGMSWESTITYYQQINKLINQELGGLHSAKILLASIDFEVIETCQKNNEWEKSGEILAEYAQSLEQAGADFLLICTNTMHKVAPQIQQVLSIPIIHIADATVAALQARSIHKVALLGTSYTMTQDFYKQRIIDQGIDVLIPNASDIRVVNRIIFDELCHGVIKESGKATFLRVIQELAQQGAEGVILGCTEIGLLIQQSDVALPVFDTTLIHAEVAVARALS</sequence>
<dbReference type="STRING" id="1834191.A5886_000244"/>
<reference evidence="3 4" key="1">
    <citation type="submission" date="2017-05" db="EMBL/GenBank/DDBJ databases">
        <title>The Genome Sequence of Enterococcus sp. 8G7_MSG3316.</title>
        <authorList>
            <consortium name="The Broad Institute Genomics Platform"/>
            <consortium name="The Broad Institute Genomic Center for Infectious Diseases"/>
            <person name="Earl A."/>
            <person name="Manson A."/>
            <person name="Schwartman J."/>
            <person name="Gilmore M."/>
            <person name="Abouelleil A."/>
            <person name="Cao P."/>
            <person name="Chapman S."/>
            <person name="Cusick C."/>
            <person name="Shea T."/>
            <person name="Young S."/>
            <person name="Neafsey D."/>
            <person name="Nusbaum C."/>
            <person name="Birren B."/>
        </authorList>
    </citation>
    <scope>NUCLEOTIDE SEQUENCE [LARGE SCALE GENOMIC DNA]</scope>
    <source>
        <strain evidence="3 4">8G7_MSG3316</strain>
    </source>
</reference>
<dbReference type="Pfam" id="PF01177">
    <property type="entry name" value="Asp_Glu_race"/>
    <property type="match status" value="1"/>
</dbReference>
<dbReference type="InterPro" id="IPR033134">
    <property type="entry name" value="Asp/Glu_racemase_AS_2"/>
</dbReference>
<dbReference type="RefSeq" id="WP_086273267.1">
    <property type="nucleotide sequence ID" value="NZ_NGKU01000001.1"/>
</dbReference>
<dbReference type="EMBL" id="NGKU01000001">
    <property type="protein sequence ID" value="OTN75174.1"/>
    <property type="molecule type" value="Genomic_DNA"/>
</dbReference>
<comment type="caution">
    <text evidence="3">The sequence shown here is derived from an EMBL/GenBank/DDBJ whole genome shotgun (WGS) entry which is preliminary data.</text>
</comment>
<organism evidence="3 4">
    <name type="scientific">Candidatus Enterococcus testudinis</name>
    <dbReference type="NCBI Taxonomy" id="1834191"/>
    <lineage>
        <taxon>Bacteria</taxon>
        <taxon>Bacillati</taxon>
        <taxon>Bacillota</taxon>
        <taxon>Bacilli</taxon>
        <taxon>Lactobacillales</taxon>
        <taxon>Enterococcaceae</taxon>
        <taxon>Enterococcus</taxon>
    </lineage>
</organism>
<gene>
    <name evidence="3" type="ORF">A5886_000244</name>
</gene>
<keyword evidence="4" id="KW-1185">Reference proteome</keyword>
<accession>A0A242A2B9</accession>
<evidence type="ECO:0000256" key="2">
    <source>
        <dbReference type="ARBA" id="ARBA00023235"/>
    </source>
</evidence>
<evidence type="ECO:0008006" key="5">
    <source>
        <dbReference type="Google" id="ProtNLM"/>
    </source>
</evidence>